<comment type="function">
    <text evidence="8">Catalyzes the condensation of pantoate with beta-alanine in an ATP-dependent reaction via a pantoyl-adenylate intermediate.</text>
</comment>
<proteinExistence type="inferred from homology"/>
<evidence type="ECO:0000256" key="5">
    <source>
        <dbReference type="ARBA" id="ARBA00022741"/>
    </source>
</evidence>
<keyword evidence="3 8" id="KW-0436">Ligase</keyword>
<keyword evidence="8" id="KW-0963">Cytoplasm</keyword>
<comment type="caution">
    <text evidence="9">The sequence shown here is derived from an EMBL/GenBank/DDBJ whole genome shotgun (WGS) entry which is preliminary data.</text>
</comment>
<feature type="binding site" evidence="8">
    <location>
        <position position="59"/>
    </location>
    <ligand>
        <name>(R)-pantoate</name>
        <dbReference type="ChEBI" id="CHEBI:15980"/>
    </ligand>
</feature>
<feature type="binding site" evidence="8">
    <location>
        <position position="174"/>
    </location>
    <ligand>
        <name>ATP</name>
        <dbReference type="ChEBI" id="CHEBI:30616"/>
    </ligand>
</feature>
<evidence type="ECO:0000256" key="6">
    <source>
        <dbReference type="ARBA" id="ARBA00022840"/>
    </source>
</evidence>
<dbReference type="Gene3D" id="3.30.1300.10">
    <property type="entry name" value="Pantoate-beta-alanine ligase, C-terminal domain"/>
    <property type="match status" value="1"/>
</dbReference>
<organism evidence="9 10">
    <name type="scientific">Kurthia sibirica</name>
    <dbReference type="NCBI Taxonomy" id="202750"/>
    <lineage>
        <taxon>Bacteria</taxon>
        <taxon>Bacillati</taxon>
        <taxon>Bacillota</taxon>
        <taxon>Bacilli</taxon>
        <taxon>Bacillales</taxon>
        <taxon>Caryophanaceae</taxon>
        <taxon>Kurthia</taxon>
    </lineage>
</organism>
<evidence type="ECO:0000313" key="10">
    <source>
        <dbReference type="Proteomes" id="UP000245938"/>
    </source>
</evidence>
<keyword evidence="6 8" id="KW-0067">ATP-binding</keyword>
<dbReference type="PANTHER" id="PTHR21299">
    <property type="entry name" value="CYTIDYLATE KINASE/PANTOATE-BETA-ALANINE LIGASE"/>
    <property type="match status" value="1"/>
</dbReference>
<dbReference type="PANTHER" id="PTHR21299:SF1">
    <property type="entry name" value="PANTOATE--BETA-ALANINE LIGASE"/>
    <property type="match status" value="1"/>
</dbReference>
<dbReference type="AlphaFoldDB" id="A0A2U3AIA2"/>
<dbReference type="CDD" id="cd00560">
    <property type="entry name" value="PanC"/>
    <property type="match status" value="1"/>
</dbReference>
<dbReference type="HAMAP" id="MF_00158">
    <property type="entry name" value="PanC"/>
    <property type="match status" value="1"/>
</dbReference>
<dbReference type="Proteomes" id="UP000245938">
    <property type="component" value="Unassembled WGS sequence"/>
</dbReference>
<dbReference type="GO" id="GO:0005829">
    <property type="term" value="C:cytosol"/>
    <property type="evidence" value="ECO:0007669"/>
    <property type="project" value="TreeGrafter"/>
</dbReference>
<feature type="binding site" evidence="8">
    <location>
        <begin position="182"/>
        <end position="185"/>
    </location>
    <ligand>
        <name>ATP</name>
        <dbReference type="ChEBI" id="CHEBI:30616"/>
    </ligand>
</feature>
<sequence length="275" mass="30570">MKIIKTIPELQQEIARYSNQEIGFVPTMGALHDGHLTLMRLAQEQNDLVIVSIFVNPTQFSNKKDYVNYPRELEGDAEKCRTVGVTIIFAPSVEEIYGHAGGITFDAGPAAEILCGISRPGHFNGVLQIVSKLFMLIKPQRAYFGQKDAQQVALIEMLVRDYFFPIRIIAVPIVRESDGLASSSRNVFLTASQRLQAAVIFQQLQIVKKAVETKQPLASVFAQAIAAINATDGKVEYFELRSYPDLTREIADATKKVLAVAVQFPTVRLIDNIIF</sequence>
<feature type="active site" description="Proton donor" evidence="8">
    <location>
        <position position="35"/>
    </location>
</feature>
<dbReference type="UniPathway" id="UPA00028">
    <property type="reaction ID" value="UER00005"/>
</dbReference>
<dbReference type="GO" id="GO:0005524">
    <property type="term" value="F:ATP binding"/>
    <property type="evidence" value="ECO:0007669"/>
    <property type="project" value="UniProtKB-KW"/>
</dbReference>
<reference evidence="9 10" key="1">
    <citation type="submission" date="2018-05" db="EMBL/GenBank/DDBJ databases">
        <title>Kurthia sibirica genome sequence.</title>
        <authorList>
            <person name="Maclea K.S."/>
            <person name="Goen A.E."/>
        </authorList>
    </citation>
    <scope>NUCLEOTIDE SEQUENCE [LARGE SCALE GENOMIC DNA]</scope>
    <source>
        <strain evidence="9 10">ATCC 49154</strain>
    </source>
</reference>
<dbReference type="InterPro" id="IPR014729">
    <property type="entry name" value="Rossmann-like_a/b/a_fold"/>
</dbReference>
<dbReference type="SUPFAM" id="SSF52374">
    <property type="entry name" value="Nucleotidylyl transferase"/>
    <property type="match status" value="1"/>
</dbReference>
<evidence type="ECO:0000256" key="8">
    <source>
        <dbReference type="HAMAP-Rule" id="MF_00158"/>
    </source>
</evidence>
<evidence type="ECO:0000256" key="4">
    <source>
        <dbReference type="ARBA" id="ARBA00022655"/>
    </source>
</evidence>
<gene>
    <name evidence="8" type="primary">panC</name>
    <name evidence="9" type="ORF">DEX24_14570</name>
</gene>
<keyword evidence="10" id="KW-1185">Reference proteome</keyword>
<comment type="similarity">
    <text evidence="2 8">Belongs to the pantothenate synthetase family.</text>
</comment>
<dbReference type="NCBIfam" id="TIGR00018">
    <property type="entry name" value="panC"/>
    <property type="match status" value="1"/>
</dbReference>
<comment type="subunit">
    <text evidence="8">Homodimer.</text>
</comment>
<feature type="binding site" evidence="8">
    <location>
        <position position="59"/>
    </location>
    <ligand>
        <name>beta-alanine</name>
        <dbReference type="ChEBI" id="CHEBI:57966"/>
    </ligand>
</feature>
<accession>A0A2U3AIA2</accession>
<dbReference type="Gene3D" id="3.40.50.620">
    <property type="entry name" value="HUPs"/>
    <property type="match status" value="1"/>
</dbReference>
<dbReference type="GO" id="GO:0015940">
    <property type="term" value="P:pantothenate biosynthetic process"/>
    <property type="evidence" value="ECO:0007669"/>
    <property type="project" value="UniProtKB-UniRule"/>
</dbReference>
<dbReference type="RefSeq" id="WP_109307148.1">
    <property type="nucleotide sequence ID" value="NZ_BJUF01000021.1"/>
</dbReference>
<feature type="binding site" evidence="8">
    <location>
        <begin position="28"/>
        <end position="35"/>
    </location>
    <ligand>
        <name>ATP</name>
        <dbReference type="ChEBI" id="CHEBI:30616"/>
    </ligand>
</feature>
<dbReference type="InterPro" id="IPR003721">
    <property type="entry name" value="Pantoate_ligase"/>
</dbReference>
<dbReference type="InterPro" id="IPR042176">
    <property type="entry name" value="Pantoate_ligase_C"/>
</dbReference>
<evidence type="ECO:0000256" key="7">
    <source>
        <dbReference type="ARBA" id="ARBA00048258"/>
    </source>
</evidence>
<feature type="binding site" evidence="8">
    <location>
        <begin position="145"/>
        <end position="148"/>
    </location>
    <ligand>
        <name>ATP</name>
        <dbReference type="ChEBI" id="CHEBI:30616"/>
    </ligand>
</feature>
<comment type="subcellular location">
    <subcellularLocation>
        <location evidence="8">Cytoplasm</location>
    </subcellularLocation>
</comment>
<evidence type="ECO:0000313" key="9">
    <source>
        <dbReference type="EMBL" id="PWI24237.1"/>
    </source>
</evidence>
<feature type="binding site" evidence="8">
    <location>
        <position position="151"/>
    </location>
    <ligand>
        <name>(R)-pantoate</name>
        <dbReference type="ChEBI" id="CHEBI:15980"/>
    </ligand>
</feature>
<keyword evidence="4 8" id="KW-0566">Pantothenate biosynthesis</keyword>
<dbReference type="OrthoDB" id="9773087at2"/>
<protein>
    <recommendedName>
        <fullName evidence="8">Pantothenate synthetase</fullName>
        <shortName evidence="8">PS</shortName>
        <ecNumber evidence="8">6.3.2.1</ecNumber>
    </recommendedName>
    <alternativeName>
        <fullName evidence="8">Pantoate--beta-alanine ligase</fullName>
    </alternativeName>
    <alternativeName>
        <fullName evidence="8">Pantoate-activating enzyme</fullName>
    </alternativeName>
</protein>
<dbReference type="EMBL" id="QFVR01000025">
    <property type="protein sequence ID" value="PWI24237.1"/>
    <property type="molecule type" value="Genomic_DNA"/>
</dbReference>
<comment type="catalytic activity">
    <reaction evidence="7 8">
        <text>(R)-pantoate + beta-alanine + ATP = (R)-pantothenate + AMP + diphosphate + H(+)</text>
        <dbReference type="Rhea" id="RHEA:10912"/>
        <dbReference type="ChEBI" id="CHEBI:15378"/>
        <dbReference type="ChEBI" id="CHEBI:15980"/>
        <dbReference type="ChEBI" id="CHEBI:29032"/>
        <dbReference type="ChEBI" id="CHEBI:30616"/>
        <dbReference type="ChEBI" id="CHEBI:33019"/>
        <dbReference type="ChEBI" id="CHEBI:57966"/>
        <dbReference type="ChEBI" id="CHEBI:456215"/>
        <dbReference type="EC" id="6.3.2.1"/>
    </reaction>
</comment>
<comment type="miscellaneous">
    <text evidence="8">The reaction proceeds by a bi uni uni bi ping pong mechanism.</text>
</comment>
<dbReference type="NCBIfam" id="TIGR00125">
    <property type="entry name" value="cyt_tran_rel"/>
    <property type="match status" value="1"/>
</dbReference>
<dbReference type="InterPro" id="IPR004821">
    <property type="entry name" value="Cyt_trans-like"/>
</dbReference>
<name>A0A2U3AIA2_9BACL</name>
<evidence type="ECO:0000256" key="3">
    <source>
        <dbReference type="ARBA" id="ARBA00022598"/>
    </source>
</evidence>
<dbReference type="Pfam" id="PF02569">
    <property type="entry name" value="Pantoate_ligase"/>
    <property type="match status" value="1"/>
</dbReference>
<evidence type="ECO:0000256" key="1">
    <source>
        <dbReference type="ARBA" id="ARBA00004990"/>
    </source>
</evidence>
<keyword evidence="5 8" id="KW-0547">Nucleotide-binding</keyword>
<dbReference type="EC" id="6.3.2.1" evidence="8"/>
<comment type="pathway">
    <text evidence="1 8">Cofactor biosynthesis; (R)-pantothenate biosynthesis; (R)-pantothenate from (R)-pantoate and beta-alanine: step 1/1.</text>
</comment>
<evidence type="ECO:0000256" key="2">
    <source>
        <dbReference type="ARBA" id="ARBA00009256"/>
    </source>
</evidence>
<dbReference type="GO" id="GO:0004592">
    <property type="term" value="F:pantoate-beta-alanine ligase activity"/>
    <property type="evidence" value="ECO:0007669"/>
    <property type="project" value="UniProtKB-UniRule"/>
</dbReference>